<sequence length="591" mass="66362">MTTFTPTFSALPPGYNPHYAPAPVSTPTWSQGWTIPQSFNHPSFFPSNTRSSGSTPQVQIYPPSSTAHTSSALKSDTYTTTTPFRLHESNVDYFLSSFSPRSKWSSYLQRNFSPDRPDLSRGIQTVLNSAPQSSNGQSSGGYVVNLATDLVKDIQTREAMDKRLENLWKSRAHEVPSKGHGAPAHPAAKIEEAYLDRYLDTQSRNRDNFETWRKKDWGRIKLGDEDSERVSKSTERNTKTFERTMNRSSETRPETRPSSASSSPAGGGRPSTPPASSRRHQSVPPLTSTTPTAAKGVRTDDETSQTPPRFSAHISSKDRVPTAITTIDFSNFSDFLSSFDSKYPHSSFLRRNYGKRDTSMVKSFARVLKGGTVEVEVPTDLHEDLLRSREVSKSKLRELGDDKEKVRDWYQTKMAKTIGKFKQWLSEATEGRSGDEQSGGGVITKRTEKDTRDEITTRRTTESSTPYRGNRATNSERVISSPTEAGRKPPKHQYTRAEFDEMLNFIQTTPPTERILTEEMARTAVDVLGSNCGFGRQGVSEDLLEKVDRLTIPEWTSEPSEEWKERTKQRYKETLDDFEREVGSKTVSSAG</sequence>
<gene>
    <name evidence="2" type="ORF">IAR55_001475</name>
</gene>
<evidence type="ECO:0000313" key="3">
    <source>
        <dbReference type="Proteomes" id="UP001388673"/>
    </source>
</evidence>
<feature type="region of interest" description="Disordered" evidence="1">
    <location>
        <begin position="225"/>
        <end position="317"/>
    </location>
</feature>
<feature type="compositionally biased region" description="Polar residues" evidence="1">
    <location>
        <begin position="471"/>
        <end position="483"/>
    </location>
</feature>
<proteinExistence type="predicted"/>
<dbReference type="GeneID" id="92178734"/>
<keyword evidence="3" id="KW-1185">Reference proteome</keyword>
<comment type="caution">
    <text evidence="2">The sequence shown here is derived from an EMBL/GenBank/DDBJ whole genome shotgun (WGS) entry which is preliminary data.</text>
</comment>
<feature type="region of interest" description="Disordered" evidence="1">
    <location>
        <begin position="44"/>
        <end position="74"/>
    </location>
</feature>
<evidence type="ECO:0000313" key="2">
    <source>
        <dbReference type="EMBL" id="KAK8864229.1"/>
    </source>
</evidence>
<evidence type="ECO:0000256" key="1">
    <source>
        <dbReference type="SAM" id="MobiDB-lite"/>
    </source>
</evidence>
<feature type="compositionally biased region" description="Basic and acidic residues" evidence="1">
    <location>
        <begin position="445"/>
        <end position="461"/>
    </location>
</feature>
<dbReference type="RefSeq" id="XP_066804525.1">
    <property type="nucleotide sequence ID" value="XM_066944602.1"/>
</dbReference>
<dbReference type="KEGG" id="kne:92178734"/>
<feature type="region of interest" description="Disordered" evidence="1">
    <location>
        <begin position="429"/>
        <end position="492"/>
    </location>
</feature>
<dbReference type="Proteomes" id="UP001388673">
    <property type="component" value="Unassembled WGS sequence"/>
</dbReference>
<accession>A0AAW0Z2A4</accession>
<name>A0AAW0Z2A4_9TREE</name>
<protein>
    <submittedName>
        <fullName evidence="2">Uncharacterized protein</fullName>
    </submittedName>
</protein>
<reference evidence="2 3" key="1">
    <citation type="journal article" date="2024" name="bioRxiv">
        <title>Comparative genomics of Cryptococcus and Kwoniella reveals pathogenesis evolution and contrasting karyotype dynamics via intercentromeric recombination or chromosome fusion.</title>
        <authorList>
            <person name="Coelho M.A."/>
            <person name="David-Palma M."/>
            <person name="Shea T."/>
            <person name="Bowers K."/>
            <person name="McGinley-Smith S."/>
            <person name="Mohammad A.W."/>
            <person name="Gnirke A."/>
            <person name="Yurkov A.M."/>
            <person name="Nowrousian M."/>
            <person name="Sun S."/>
            <person name="Cuomo C.A."/>
            <person name="Heitman J."/>
        </authorList>
    </citation>
    <scope>NUCLEOTIDE SEQUENCE [LARGE SCALE GENOMIC DNA]</scope>
    <source>
        <strain evidence="2 3">CBS 13917</strain>
    </source>
</reference>
<dbReference type="EMBL" id="JBCAWK010000003">
    <property type="protein sequence ID" value="KAK8864229.1"/>
    <property type="molecule type" value="Genomic_DNA"/>
</dbReference>
<organism evidence="2 3">
    <name type="scientific">Kwoniella newhampshirensis</name>
    <dbReference type="NCBI Taxonomy" id="1651941"/>
    <lineage>
        <taxon>Eukaryota</taxon>
        <taxon>Fungi</taxon>
        <taxon>Dikarya</taxon>
        <taxon>Basidiomycota</taxon>
        <taxon>Agaricomycotina</taxon>
        <taxon>Tremellomycetes</taxon>
        <taxon>Tremellales</taxon>
        <taxon>Cryptococcaceae</taxon>
        <taxon>Kwoniella</taxon>
    </lineage>
</organism>
<feature type="compositionally biased region" description="Basic and acidic residues" evidence="1">
    <location>
        <begin position="225"/>
        <end position="255"/>
    </location>
</feature>
<dbReference type="AlphaFoldDB" id="A0AAW0Z2A4"/>